<proteinExistence type="predicted"/>
<reference evidence="1 2" key="1">
    <citation type="submission" date="2016-06" db="EMBL/GenBank/DDBJ databases">
        <authorList>
            <person name="Kjaerup R.B."/>
            <person name="Dalgaard T.S."/>
            <person name="Juul-Madsen H.R."/>
        </authorList>
    </citation>
    <scope>NUCLEOTIDE SEQUENCE [LARGE SCALE GENOMIC DNA]</scope>
    <source>
        <strain evidence="1 2">GCSL-Mp3</strain>
    </source>
</reference>
<name>A0A1B8HCZ7_9GAMM</name>
<protein>
    <recommendedName>
        <fullName evidence="3">Type I-E CRISPR-associated protein Cas6/Cse3/CasE</fullName>
    </recommendedName>
</protein>
<comment type="caution">
    <text evidence="1">The sequence shown here is derived from an EMBL/GenBank/DDBJ whole genome shotgun (WGS) entry which is preliminary data.</text>
</comment>
<dbReference type="SUPFAM" id="SSF117987">
    <property type="entry name" value="CRISPR-associated protein"/>
    <property type="match status" value="1"/>
</dbReference>
<dbReference type="Pfam" id="PF08798">
    <property type="entry name" value="CRISPR_assoc"/>
    <property type="match status" value="1"/>
</dbReference>
<accession>A0A1B8HCZ7</accession>
<dbReference type="Gene3D" id="3.30.70.1210">
    <property type="entry name" value="Crispr-associated protein, domain 2"/>
    <property type="match status" value="1"/>
</dbReference>
<organism evidence="1 2">
    <name type="scientific">Morganella psychrotolerans</name>
    <dbReference type="NCBI Taxonomy" id="368603"/>
    <lineage>
        <taxon>Bacteria</taxon>
        <taxon>Pseudomonadati</taxon>
        <taxon>Pseudomonadota</taxon>
        <taxon>Gammaproteobacteria</taxon>
        <taxon>Enterobacterales</taxon>
        <taxon>Morganellaceae</taxon>
        <taxon>Morganella</taxon>
    </lineage>
</organism>
<dbReference type="AlphaFoldDB" id="A0A1B8HCZ7"/>
<sequence length="191" mass="21720">MTMKYYESTLRLRIPSTDLYGIHQHLDFFIQEQSKAKLPYSFLVQPGTGNDSRILLRTAQPIGVPGEKHLSATFTEGQKITLCGSMAVVRRETVNGRKREVTPPHHELNEFIHYRLERAGFTPHHVGVYETKKNIIQKPDHRHQKGHRIVVPTTEFIATGNVASVEEFEQAFVFGVGRKRIFGVGQISLIS</sequence>
<dbReference type="EMBL" id="LZEX01000014">
    <property type="protein sequence ID" value="OBU06958.1"/>
    <property type="molecule type" value="Genomic_DNA"/>
</dbReference>
<gene>
    <name evidence="1" type="ORF">AYY17_19670</name>
</gene>
<evidence type="ECO:0000313" key="2">
    <source>
        <dbReference type="Proteomes" id="UP000092247"/>
    </source>
</evidence>
<evidence type="ECO:0008006" key="3">
    <source>
        <dbReference type="Google" id="ProtNLM"/>
    </source>
</evidence>
<dbReference type="InterPro" id="IPR010179">
    <property type="entry name" value="CRISPR-assoc_prot_Cse3"/>
</dbReference>
<evidence type="ECO:0000313" key="1">
    <source>
        <dbReference type="EMBL" id="OBU06958.1"/>
    </source>
</evidence>
<dbReference type="Proteomes" id="UP000092247">
    <property type="component" value="Unassembled WGS sequence"/>
</dbReference>